<feature type="transmembrane region" description="Helical" evidence="5">
    <location>
        <begin position="316"/>
        <end position="338"/>
    </location>
</feature>
<dbReference type="STRING" id="1424294.Gferi_08635"/>
<evidence type="ECO:0000313" key="8">
    <source>
        <dbReference type="Proteomes" id="UP000095743"/>
    </source>
</evidence>
<keyword evidence="3 5" id="KW-1133">Transmembrane helix</keyword>
<accession>A0A1D8GFE7</accession>
<feature type="transmembrane region" description="Helical" evidence="5">
    <location>
        <begin position="234"/>
        <end position="259"/>
    </location>
</feature>
<dbReference type="EMBL" id="CP017269">
    <property type="protein sequence ID" value="AOT69638.1"/>
    <property type="molecule type" value="Genomic_DNA"/>
</dbReference>
<comment type="subcellular location">
    <subcellularLocation>
        <location evidence="1">Membrane</location>
        <topology evidence="1">Multi-pass membrane protein</topology>
    </subcellularLocation>
</comment>
<feature type="transmembrane region" description="Helical" evidence="5">
    <location>
        <begin position="204"/>
        <end position="227"/>
    </location>
</feature>
<dbReference type="Proteomes" id="UP000095743">
    <property type="component" value="Chromosome"/>
</dbReference>
<keyword evidence="2 5" id="KW-0812">Transmembrane</keyword>
<feature type="transmembrane region" description="Helical" evidence="5">
    <location>
        <begin position="265"/>
        <end position="285"/>
    </location>
</feature>
<dbReference type="AlphaFoldDB" id="A0A1D8GFE7"/>
<sequence length="347" mass="39160">MKRLLGLLKKDFKIAFRNFFFLIVVVVAAILIFVTNILIPEQVNMEAKVFYALEGEPVHEILPLIQFLEKLEGNQRMKGRDEIIRSMEADQEAVGLMIRQMQNKPGFEIIMQGYESDQSKNAFALSIESILNTNQLNDPDIETVVLKQTVDYGKIPFNKSFVPLMILNEPVMLGFILLATLIFMEKEEDTIKAYMVSPGGIAEYLWSKVILIAVLGLISTILITIFTMGFKINWLMLISITIAGSLFSSTIAMFIASFFDNISKAMIWVLGISLLLTAPMISYFAPSFAPRILTVIPTYSLMFAIREAIFPSGNQAIFYESMVLLLILSAILFSLSILSYKRSLLRD</sequence>
<dbReference type="PANTHER" id="PTHR43471:SF3">
    <property type="entry name" value="ABC TRANSPORTER PERMEASE PROTEIN NATB"/>
    <property type="match status" value="1"/>
</dbReference>
<dbReference type="KEGG" id="gfe:Gferi_08635"/>
<dbReference type="OrthoDB" id="1710957at2"/>
<keyword evidence="8" id="KW-1185">Reference proteome</keyword>
<evidence type="ECO:0000256" key="2">
    <source>
        <dbReference type="ARBA" id="ARBA00022692"/>
    </source>
</evidence>
<dbReference type="PANTHER" id="PTHR43471">
    <property type="entry name" value="ABC TRANSPORTER PERMEASE"/>
    <property type="match status" value="1"/>
</dbReference>
<reference evidence="7 8" key="1">
    <citation type="submission" date="2016-09" db="EMBL/GenBank/DDBJ databases">
        <title>Genomic analysis reveals versatility of anaerobic energy metabolism of Geosporobacter ferrireducens IRF9 of phylum Firmicutes.</title>
        <authorList>
            <person name="Kim S.-J."/>
        </authorList>
    </citation>
    <scope>NUCLEOTIDE SEQUENCE [LARGE SCALE GENOMIC DNA]</scope>
    <source>
        <strain evidence="7 8">IRF9</strain>
    </source>
</reference>
<dbReference type="InterPro" id="IPR013525">
    <property type="entry name" value="ABC2_TM"/>
</dbReference>
<evidence type="ECO:0000256" key="5">
    <source>
        <dbReference type="SAM" id="Phobius"/>
    </source>
</evidence>
<evidence type="ECO:0000256" key="3">
    <source>
        <dbReference type="ARBA" id="ARBA00022989"/>
    </source>
</evidence>
<dbReference type="Pfam" id="PF12698">
    <property type="entry name" value="ABC2_membrane_3"/>
    <property type="match status" value="1"/>
</dbReference>
<feature type="transmembrane region" description="Helical" evidence="5">
    <location>
        <begin position="20"/>
        <end position="39"/>
    </location>
</feature>
<evidence type="ECO:0000313" key="7">
    <source>
        <dbReference type="EMBL" id="AOT69638.1"/>
    </source>
</evidence>
<evidence type="ECO:0000256" key="1">
    <source>
        <dbReference type="ARBA" id="ARBA00004141"/>
    </source>
</evidence>
<feature type="domain" description="ABC-2 type transporter transmembrane" evidence="6">
    <location>
        <begin position="19"/>
        <end position="338"/>
    </location>
</feature>
<keyword evidence="4 5" id="KW-0472">Membrane</keyword>
<evidence type="ECO:0000259" key="6">
    <source>
        <dbReference type="Pfam" id="PF12698"/>
    </source>
</evidence>
<proteinExistence type="predicted"/>
<dbReference type="RefSeq" id="WP_069975541.1">
    <property type="nucleotide sequence ID" value="NZ_CP017269.1"/>
</dbReference>
<name>A0A1D8GFE7_9FIRM</name>
<feature type="transmembrane region" description="Helical" evidence="5">
    <location>
        <begin position="161"/>
        <end position="184"/>
    </location>
</feature>
<organism evidence="7 8">
    <name type="scientific">Geosporobacter ferrireducens</name>
    <dbReference type="NCBI Taxonomy" id="1424294"/>
    <lineage>
        <taxon>Bacteria</taxon>
        <taxon>Bacillati</taxon>
        <taxon>Bacillota</taxon>
        <taxon>Clostridia</taxon>
        <taxon>Peptostreptococcales</taxon>
        <taxon>Thermotaleaceae</taxon>
        <taxon>Geosporobacter</taxon>
    </lineage>
</organism>
<protein>
    <recommendedName>
        <fullName evidence="6">ABC-2 type transporter transmembrane domain-containing protein</fullName>
    </recommendedName>
</protein>
<dbReference type="GO" id="GO:0140359">
    <property type="term" value="F:ABC-type transporter activity"/>
    <property type="evidence" value="ECO:0007669"/>
    <property type="project" value="InterPro"/>
</dbReference>
<dbReference type="GO" id="GO:0016020">
    <property type="term" value="C:membrane"/>
    <property type="evidence" value="ECO:0007669"/>
    <property type="project" value="UniProtKB-SubCell"/>
</dbReference>
<gene>
    <name evidence="7" type="ORF">Gferi_08635</name>
</gene>
<evidence type="ECO:0000256" key="4">
    <source>
        <dbReference type="ARBA" id="ARBA00023136"/>
    </source>
</evidence>